<dbReference type="RefSeq" id="WP_023176463.1">
    <property type="nucleotide sequence ID" value="NC_022603.1"/>
</dbReference>
<dbReference type="PANTHER" id="PTHR43280:SF28">
    <property type="entry name" value="HTH-TYPE TRANSCRIPTIONAL ACTIVATOR RHAS"/>
    <property type="match status" value="1"/>
</dbReference>
<evidence type="ECO:0000256" key="2">
    <source>
        <dbReference type="ARBA" id="ARBA00023125"/>
    </source>
</evidence>
<proteinExistence type="predicted"/>
<dbReference type="KEGG" id="caw:Q783_11995"/>
<dbReference type="Gene3D" id="2.60.120.10">
    <property type="entry name" value="Jelly Rolls"/>
    <property type="match status" value="1"/>
</dbReference>
<dbReference type="InterPro" id="IPR003313">
    <property type="entry name" value="AraC-bd"/>
</dbReference>
<sequence>MKSSELAEYLESQEHIQEWINIKNVLPTLLKGNFNGENVYEFNYVLDTNKKIIDSNIGVTQQPYDSIIPYHTHNYVEIIYVYNGNCSVVIEDKIFQLHQGELIFIDKNTIHKVKQINKNDIVINFALKKDYFSPSFLSRLSNHSIVSNFLIKSLVNQQSANSYLLFRQSRDVDIEMIMSNILCEYYSKQIYTHEIIESYLIILFSILIRSNTISNQPSGTKRNDTSIISFLNYIEENYQNCNLKKIADTFGFHPNYISYLLKTYTGKTFSELLKLQRVHQATILLTNTNLSISEISEEVGYSSVSFFYKKFAEVYKISPKNYRNKFSL</sequence>
<feature type="domain" description="HTH araC/xylS-type" evidence="4">
    <location>
        <begin position="228"/>
        <end position="325"/>
    </location>
</feature>
<dbReference type="HOGENOM" id="CLU_000445_88_0_9"/>
<dbReference type="PRINTS" id="PR00032">
    <property type="entry name" value="HTHARAC"/>
</dbReference>
<evidence type="ECO:0000313" key="6">
    <source>
        <dbReference type="Proteomes" id="UP000017469"/>
    </source>
</evidence>
<keyword evidence="5" id="KW-0614">Plasmid</keyword>
<evidence type="ECO:0000313" key="5">
    <source>
        <dbReference type="EMBL" id="AGY83003.1"/>
    </source>
</evidence>
<dbReference type="PROSITE" id="PS00041">
    <property type="entry name" value="HTH_ARAC_FAMILY_1"/>
    <property type="match status" value="1"/>
</dbReference>
<dbReference type="InterPro" id="IPR014710">
    <property type="entry name" value="RmlC-like_jellyroll"/>
</dbReference>
<dbReference type="InterPro" id="IPR009057">
    <property type="entry name" value="Homeodomain-like_sf"/>
</dbReference>
<dbReference type="AlphaFoldDB" id="U5SFW6"/>
<dbReference type="GO" id="GO:0043565">
    <property type="term" value="F:sequence-specific DNA binding"/>
    <property type="evidence" value="ECO:0007669"/>
    <property type="project" value="InterPro"/>
</dbReference>
<dbReference type="GO" id="GO:0003700">
    <property type="term" value="F:DNA-binding transcription factor activity"/>
    <property type="evidence" value="ECO:0007669"/>
    <property type="project" value="InterPro"/>
</dbReference>
<dbReference type="InterPro" id="IPR020449">
    <property type="entry name" value="Tscrpt_reg_AraC-type_HTH"/>
</dbReference>
<dbReference type="Pfam" id="PF12833">
    <property type="entry name" value="HTH_18"/>
    <property type="match status" value="1"/>
</dbReference>
<dbReference type="InterPro" id="IPR018062">
    <property type="entry name" value="HTH_AraC-typ_CS"/>
</dbReference>
<keyword evidence="3" id="KW-0804">Transcription</keyword>
<reference evidence="5 6" key="1">
    <citation type="journal article" date="2013" name="Genome Announc.">
        <title>Complete Genome Sequence of Carnobacterium gilichinskyi Strain WN1359T (DSM 27470T).</title>
        <authorList>
            <person name="Leonard M.T."/>
            <person name="Panayotova N."/>
            <person name="Farmerie W.G."/>
            <person name="Triplett E.W."/>
            <person name="Nicholson W.L."/>
        </authorList>
    </citation>
    <scope>NUCLEOTIDE SEQUENCE [LARGE SCALE GENOMIC DNA]</scope>
    <source>
        <strain evidence="5 6">WN1359</strain>
        <plasmid evidence="6">Plasmid pWNCR64</plasmid>
    </source>
</reference>
<keyword evidence="1" id="KW-0805">Transcription regulation</keyword>
<dbReference type="SMART" id="SM00342">
    <property type="entry name" value="HTH_ARAC"/>
    <property type="match status" value="1"/>
</dbReference>
<dbReference type="PATRIC" id="fig|1266845.5.peg.2289"/>
<dbReference type="Proteomes" id="UP000017469">
    <property type="component" value="Plasmid pWNCR64"/>
</dbReference>
<dbReference type="SUPFAM" id="SSF51215">
    <property type="entry name" value="Regulatory protein AraC"/>
    <property type="match status" value="1"/>
</dbReference>
<keyword evidence="2" id="KW-0238">DNA-binding</keyword>
<evidence type="ECO:0000256" key="3">
    <source>
        <dbReference type="ARBA" id="ARBA00023163"/>
    </source>
</evidence>
<dbReference type="InterPro" id="IPR018060">
    <property type="entry name" value="HTH_AraC"/>
</dbReference>
<evidence type="ECO:0000256" key="1">
    <source>
        <dbReference type="ARBA" id="ARBA00023015"/>
    </source>
</evidence>
<geneLocation type="plasmid" evidence="5 6">
    <name>pWNCR64</name>
</geneLocation>
<dbReference type="Pfam" id="PF02311">
    <property type="entry name" value="AraC_binding"/>
    <property type="match status" value="1"/>
</dbReference>
<dbReference type="PANTHER" id="PTHR43280">
    <property type="entry name" value="ARAC-FAMILY TRANSCRIPTIONAL REGULATOR"/>
    <property type="match status" value="1"/>
</dbReference>
<dbReference type="Gene3D" id="1.10.10.60">
    <property type="entry name" value="Homeodomain-like"/>
    <property type="match status" value="2"/>
</dbReference>
<dbReference type="PROSITE" id="PS01124">
    <property type="entry name" value="HTH_ARAC_FAMILY_2"/>
    <property type="match status" value="1"/>
</dbReference>
<dbReference type="InterPro" id="IPR037923">
    <property type="entry name" value="HTH-like"/>
</dbReference>
<accession>U5SFW6</accession>
<gene>
    <name evidence="5" type="ORF">Q783_11995</name>
</gene>
<organism evidence="5 6">
    <name type="scientific">Carnobacterium inhibens subsp. gilichinskyi</name>
    <dbReference type="NCBI Taxonomy" id="1266845"/>
    <lineage>
        <taxon>Bacteria</taxon>
        <taxon>Bacillati</taxon>
        <taxon>Bacillota</taxon>
        <taxon>Bacilli</taxon>
        <taxon>Lactobacillales</taxon>
        <taxon>Carnobacteriaceae</taxon>
        <taxon>Carnobacterium</taxon>
    </lineage>
</organism>
<protein>
    <recommendedName>
        <fullName evidence="4">HTH araC/xylS-type domain-containing protein</fullName>
    </recommendedName>
</protein>
<dbReference type="EMBL" id="CP006816">
    <property type="protein sequence ID" value="AGY83003.1"/>
    <property type="molecule type" value="Genomic_DNA"/>
</dbReference>
<dbReference type="SUPFAM" id="SSF46689">
    <property type="entry name" value="Homeodomain-like"/>
    <property type="match status" value="1"/>
</dbReference>
<evidence type="ECO:0000259" key="4">
    <source>
        <dbReference type="PROSITE" id="PS01124"/>
    </source>
</evidence>
<name>U5SFW6_9LACT</name>